<name>A0A4Y1ZZ39_ARAVE</name>
<evidence type="ECO:0000313" key="1">
    <source>
        <dbReference type="EMBL" id="GBL72326.1"/>
    </source>
</evidence>
<dbReference type="Proteomes" id="UP000499080">
    <property type="component" value="Unassembled WGS sequence"/>
</dbReference>
<evidence type="ECO:0000313" key="2">
    <source>
        <dbReference type="Proteomes" id="UP000499080"/>
    </source>
</evidence>
<dbReference type="EMBL" id="BGPR01000001">
    <property type="protein sequence ID" value="GBL72326.1"/>
    <property type="molecule type" value="Genomic_DNA"/>
</dbReference>
<sequence length="107" mass="12567">MVKESTSRQKMLPNVPKHLRKRKKHISFFSLCTQDEFTRTLLHNEVPKYSILNNGNKTWQRRKQGQSVLEEAEIRSFSKLYMSFWAIFIFLKSLGHGQRPALSASNI</sequence>
<accession>A0A4Y1ZZ39</accession>
<protein>
    <submittedName>
        <fullName evidence="1">Uncharacterized protein</fullName>
    </submittedName>
</protein>
<comment type="caution">
    <text evidence="1">The sequence shown here is derived from an EMBL/GenBank/DDBJ whole genome shotgun (WGS) entry which is preliminary data.</text>
</comment>
<gene>
    <name evidence="1" type="ORF">AVEN_115273_1</name>
</gene>
<organism evidence="1 2">
    <name type="scientific">Araneus ventricosus</name>
    <name type="common">Orbweaver spider</name>
    <name type="synonym">Epeira ventricosa</name>
    <dbReference type="NCBI Taxonomy" id="182803"/>
    <lineage>
        <taxon>Eukaryota</taxon>
        <taxon>Metazoa</taxon>
        <taxon>Ecdysozoa</taxon>
        <taxon>Arthropoda</taxon>
        <taxon>Chelicerata</taxon>
        <taxon>Arachnida</taxon>
        <taxon>Araneae</taxon>
        <taxon>Araneomorphae</taxon>
        <taxon>Entelegynae</taxon>
        <taxon>Araneoidea</taxon>
        <taxon>Araneidae</taxon>
        <taxon>Araneus</taxon>
    </lineage>
</organism>
<dbReference type="AlphaFoldDB" id="A0A4Y1ZZ39"/>
<reference evidence="1 2" key="1">
    <citation type="journal article" date="2019" name="Sci. Rep.">
        <title>Orb-weaving spider Araneus ventricosus genome elucidates the spidroin gene catalogue.</title>
        <authorList>
            <person name="Kono N."/>
            <person name="Nakamura H."/>
            <person name="Ohtoshi R."/>
            <person name="Moran D.A.P."/>
            <person name="Shinohara A."/>
            <person name="Yoshida Y."/>
            <person name="Fujiwara M."/>
            <person name="Mori M."/>
            <person name="Tomita M."/>
            <person name="Arakawa K."/>
        </authorList>
    </citation>
    <scope>NUCLEOTIDE SEQUENCE [LARGE SCALE GENOMIC DNA]</scope>
</reference>
<proteinExistence type="predicted"/>
<keyword evidence="2" id="KW-1185">Reference proteome</keyword>